<evidence type="ECO:0000313" key="6">
    <source>
        <dbReference type="EMBL" id="GLK50550.1"/>
    </source>
</evidence>
<evidence type="ECO:0000313" key="7">
    <source>
        <dbReference type="Proteomes" id="UP001143486"/>
    </source>
</evidence>
<dbReference type="PANTHER" id="PTHR44688:SF16">
    <property type="entry name" value="DNA-BINDING TRANSCRIPTIONAL ACTIVATOR DEVR_DOSR"/>
    <property type="match status" value="1"/>
</dbReference>
<reference evidence="6" key="1">
    <citation type="journal article" date="2014" name="Int. J. Syst. Evol. Microbiol.">
        <title>Complete genome sequence of Corynebacterium casei LMG S-19264T (=DSM 44701T), isolated from a smear-ripened cheese.</title>
        <authorList>
            <consortium name="US DOE Joint Genome Institute (JGI-PGF)"/>
            <person name="Walter F."/>
            <person name="Albersmeier A."/>
            <person name="Kalinowski J."/>
            <person name="Ruckert C."/>
        </authorList>
    </citation>
    <scope>NUCLEOTIDE SEQUENCE</scope>
    <source>
        <strain evidence="6">VKM B-1513</strain>
    </source>
</reference>
<organism evidence="6 7">
    <name type="scientific">Maricaulis virginensis</name>
    <dbReference type="NCBI Taxonomy" id="144022"/>
    <lineage>
        <taxon>Bacteria</taxon>
        <taxon>Pseudomonadati</taxon>
        <taxon>Pseudomonadota</taxon>
        <taxon>Alphaproteobacteria</taxon>
        <taxon>Maricaulales</taxon>
        <taxon>Maricaulaceae</taxon>
        <taxon>Maricaulis</taxon>
    </lineage>
</organism>
<name>A0A9W6IJZ9_9PROT</name>
<protein>
    <recommendedName>
        <fullName evidence="5">HTH luxR-type domain-containing protein</fullName>
    </recommendedName>
</protein>
<comment type="caution">
    <text evidence="6">The sequence shown here is derived from an EMBL/GenBank/DDBJ whole genome shotgun (WGS) entry which is preliminary data.</text>
</comment>
<dbReference type="Proteomes" id="UP001143486">
    <property type="component" value="Unassembled WGS sequence"/>
</dbReference>
<keyword evidence="4" id="KW-0812">Transmembrane</keyword>
<keyword evidence="7" id="KW-1185">Reference proteome</keyword>
<accession>A0A9W6IJZ9</accession>
<dbReference type="Gene3D" id="1.10.10.10">
    <property type="entry name" value="Winged helix-like DNA-binding domain superfamily/Winged helix DNA-binding domain"/>
    <property type="match status" value="1"/>
</dbReference>
<dbReference type="EMBL" id="BSFE01000001">
    <property type="protein sequence ID" value="GLK50550.1"/>
    <property type="molecule type" value="Genomic_DNA"/>
</dbReference>
<feature type="transmembrane region" description="Helical" evidence="4">
    <location>
        <begin position="46"/>
        <end position="65"/>
    </location>
</feature>
<evidence type="ECO:0000256" key="2">
    <source>
        <dbReference type="ARBA" id="ARBA00023125"/>
    </source>
</evidence>
<dbReference type="InterPro" id="IPR000792">
    <property type="entry name" value="Tscrpt_reg_LuxR_C"/>
</dbReference>
<keyword evidence="2" id="KW-0238">DNA-binding</keyword>
<dbReference type="GO" id="GO:0006355">
    <property type="term" value="P:regulation of DNA-templated transcription"/>
    <property type="evidence" value="ECO:0007669"/>
    <property type="project" value="InterPro"/>
</dbReference>
<dbReference type="PROSITE" id="PS50043">
    <property type="entry name" value="HTH_LUXR_2"/>
    <property type="match status" value="1"/>
</dbReference>
<dbReference type="CDD" id="cd06170">
    <property type="entry name" value="LuxR_C_like"/>
    <property type="match status" value="1"/>
</dbReference>
<dbReference type="AlphaFoldDB" id="A0A9W6IJZ9"/>
<evidence type="ECO:0000256" key="3">
    <source>
        <dbReference type="ARBA" id="ARBA00023163"/>
    </source>
</evidence>
<dbReference type="RefSeq" id="WP_271184951.1">
    <property type="nucleotide sequence ID" value="NZ_BSFE01000001.1"/>
</dbReference>
<dbReference type="SMART" id="SM00421">
    <property type="entry name" value="HTH_LUXR"/>
    <property type="match status" value="1"/>
</dbReference>
<keyword evidence="3" id="KW-0804">Transcription</keyword>
<gene>
    <name evidence="6" type="ORF">GCM10017621_00580</name>
</gene>
<reference evidence="6" key="2">
    <citation type="submission" date="2023-01" db="EMBL/GenBank/DDBJ databases">
        <authorList>
            <person name="Sun Q."/>
            <person name="Evtushenko L."/>
        </authorList>
    </citation>
    <scope>NUCLEOTIDE SEQUENCE</scope>
    <source>
        <strain evidence="6">VKM B-1513</strain>
    </source>
</reference>
<keyword evidence="1" id="KW-0805">Transcription regulation</keyword>
<evidence type="ECO:0000256" key="1">
    <source>
        <dbReference type="ARBA" id="ARBA00023015"/>
    </source>
</evidence>
<evidence type="ECO:0000259" key="5">
    <source>
        <dbReference type="PROSITE" id="PS50043"/>
    </source>
</evidence>
<dbReference type="SUPFAM" id="SSF46894">
    <property type="entry name" value="C-terminal effector domain of the bipartite response regulators"/>
    <property type="match status" value="1"/>
</dbReference>
<sequence length="227" mass="25291">MLADDERRELRAWRSRQALAVCVLVLVLVPLLALVVIAIARDLPNLFRSPLFLLLPVILVWLWLLGRSPRRWLKAGEDERAADIRSVRGEVAVDARRGAGLIAPSRYALRIRNEIFEIGAFWAEQLIPGKTYTVRYAPHSRAVVSIARQGAAADPVEAGADIDLTRRERDLLRLIAEGLTDKEIARELNLSPATVRTYNSDLYAKLGISRRTQAVPVADRLGLTSAD</sequence>
<feature type="transmembrane region" description="Helical" evidence="4">
    <location>
        <begin position="18"/>
        <end position="40"/>
    </location>
</feature>
<proteinExistence type="predicted"/>
<dbReference type="InterPro" id="IPR016032">
    <property type="entry name" value="Sig_transdc_resp-reg_C-effctor"/>
</dbReference>
<dbReference type="InterPro" id="IPR036388">
    <property type="entry name" value="WH-like_DNA-bd_sf"/>
</dbReference>
<feature type="domain" description="HTH luxR-type" evidence="5">
    <location>
        <begin position="157"/>
        <end position="222"/>
    </location>
</feature>
<dbReference type="GO" id="GO:0003677">
    <property type="term" value="F:DNA binding"/>
    <property type="evidence" value="ECO:0007669"/>
    <property type="project" value="UniProtKB-KW"/>
</dbReference>
<dbReference type="PANTHER" id="PTHR44688">
    <property type="entry name" value="DNA-BINDING TRANSCRIPTIONAL ACTIVATOR DEVR_DOSR"/>
    <property type="match status" value="1"/>
</dbReference>
<dbReference type="PRINTS" id="PR00038">
    <property type="entry name" value="HTHLUXR"/>
</dbReference>
<evidence type="ECO:0000256" key="4">
    <source>
        <dbReference type="SAM" id="Phobius"/>
    </source>
</evidence>
<keyword evidence="4" id="KW-1133">Transmembrane helix</keyword>
<keyword evidence="4" id="KW-0472">Membrane</keyword>
<dbReference type="Pfam" id="PF00196">
    <property type="entry name" value="GerE"/>
    <property type="match status" value="1"/>
</dbReference>